<evidence type="ECO:0000313" key="3">
    <source>
        <dbReference type="Proteomes" id="UP001296943"/>
    </source>
</evidence>
<evidence type="ECO:0008006" key="4">
    <source>
        <dbReference type="Google" id="ProtNLM"/>
    </source>
</evidence>
<dbReference type="EMBL" id="JAFBDR010000001">
    <property type="protein sequence ID" value="MBM7569626.1"/>
    <property type="molecule type" value="Genomic_DNA"/>
</dbReference>
<evidence type="ECO:0000313" key="2">
    <source>
        <dbReference type="EMBL" id="MBM7569626.1"/>
    </source>
</evidence>
<dbReference type="InterPro" id="IPR010690">
    <property type="entry name" value="YqfD"/>
</dbReference>
<dbReference type="PIRSF" id="PIRSF029895">
    <property type="entry name" value="SpoIV"/>
    <property type="match status" value="1"/>
</dbReference>
<accession>A0ABS2MUV1</accession>
<feature type="transmembrane region" description="Helical" evidence="1">
    <location>
        <begin position="91"/>
        <end position="110"/>
    </location>
</feature>
<dbReference type="RefSeq" id="WP_204497079.1">
    <property type="nucleotide sequence ID" value="NZ_JAFBDR010000001.1"/>
</dbReference>
<organism evidence="2 3">
    <name type="scientific">Aquibacillus albus</name>
    <dbReference type="NCBI Taxonomy" id="1168171"/>
    <lineage>
        <taxon>Bacteria</taxon>
        <taxon>Bacillati</taxon>
        <taxon>Bacillota</taxon>
        <taxon>Bacilli</taxon>
        <taxon>Bacillales</taxon>
        <taxon>Bacillaceae</taxon>
        <taxon>Aquibacillus</taxon>
    </lineage>
</organism>
<comment type="caution">
    <text evidence="2">The sequence shown here is derived from an EMBL/GenBank/DDBJ whole genome shotgun (WGS) entry which is preliminary data.</text>
</comment>
<evidence type="ECO:0000256" key="1">
    <source>
        <dbReference type="SAM" id="Phobius"/>
    </source>
</evidence>
<protein>
    <recommendedName>
        <fullName evidence="4">Sporulation protein YqfD</fullName>
    </recommendedName>
</protein>
<keyword evidence="1" id="KW-1133">Transmembrane helix</keyword>
<keyword evidence="1" id="KW-0812">Transmembrane</keyword>
<name>A0ABS2MUV1_9BACI</name>
<reference evidence="2 3" key="1">
    <citation type="submission" date="2021-01" db="EMBL/GenBank/DDBJ databases">
        <title>Genomic Encyclopedia of Type Strains, Phase IV (KMG-IV): sequencing the most valuable type-strain genomes for metagenomic binning, comparative biology and taxonomic classification.</title>
        <authorList>
            <person name="Goeker M."/>
        </authorList>
    </citation>
    <scope>NUCLEOTIDE SEQUENCE [LARGE SCALE GENOMIC DNA]</scope>
    <source>
        <strain evidence="2 3">DSM 23711</strain>
    </source>
</reference>
<dbReference type="NCBIfam" id="TIGR02876">
    <property type="entry name" value="spore_yqfD"/>
    <property type="match status" value="1"/>
</dbReference>
<keyword evidence="1" id="KW-0472">Membrane</keyword>
<dbReference type="Pfam" id="PF06898">
    <property type="entry name" value="YqfD"/>
    <property type="match status" value="1"/>
</dbReference>
<gene>
    <name evidence="2" type="ORF">JOC48_000095</name>
</gene>
<sequence length="408" mass="46836">MKQTQGVFFSGYVTIQVIGHHPELFFDLCAKKGVTVWNVKKRENTVCTGNIFLKDISLVKSLRRRTIYKITFLHKKGAPFLSRRILSKKPLLISLFLSILFVTFLSNIVWDVQVKGVHPEIEKRITKQLNEYGIYPGAMKFKLESPGEIQKKLLDDIPELLWVGVNEKGTTFHLEGVEKTVVDEREEHGPNHLIAKKEGVIVDMFVAKGQPIVKVNDFVEKGDLLVSGVLGKKNEETSKDEEGKKVNRGELVEAEGEIIAKTWYESEVTIPLKANYDILTGDSINKYFLTFGKFNLQIWGFKNPEYNQVQMELNERKFQFFQWDLPIGFVTQKVQEKELRRVERTQEEAVEAGIKQAKNNLQNKLGHEAEISFEKVLHERIENGKVKLILYFTARENIAITQPISQGD</sequence>
<keyword evidence="3" id="KW-1185">Reference proteome</keyword>
<dbReference type="Proteomes" id="UP001296943">
    <property type="component" value="Unassembled WGS sequence"/>
</dbReference>
<proteinExistence type="predicted"/>